<evidence type="ECO:0000256" key="6">
    <source>
        <dbReference type="SAM" id="SignalP"/>
    </source>
</evidence>
<dbReference type="Pfam" id="PF07980">
    <property type="entry name" value="SusD_RagB"/>
    <property type="match status" value="1"/>
</dbReference>
<evidence type="ECO:0000259" key="7">
    <source>
        <dbReference type="Pfam" id="PF07980"/>
    </source>
</evidence>
<dbReference type="CDD" id="cd08977">
    <property type="entry name" value="SusD"/>
    <property type="match status" value="1"/>
</dbReference>
<dbReference type="Pfam" id="PF14322">
    <property type="entry name" value="SusD-like_3"/>
    <property type="match status" value="1"/>
</dbReference>
<feature type="chain" id="PRO_5022859674" evidence="6">
    <location>
        <begin position="23"/>
        <end position="482"/>
    </location>
</feature>
<keyword evidence="10" id="KW-1185">Reference proteome</keyword>
<dbReference type="PROSITE" id="PS51257">
    <property type="entry name" value="PROKAR_LIPOPROTEIN"/>
    <property type="match status" value="1"/>
</dbReference>
<dbReference type="InterPro" id="IPR011990">
    <property type="entry name" value="TPR-like_helical_dom_sf"/>
</dbReference>
<comment type="similarity">
    <text evidence="2">Belongs to the SusD family.</text>
</comment>
<dbReference type="EMBL" id="VTHL01000011">
    <property type="protein sequence ID" value="TYZ08831.1"/>
    <property type="molecule type" value="Genomic_DNA"/>
</dbReference>
<evidence type="ECO:0000256" key="2">
    <source>
        <dbReference type="ARBA" id="ARBA00006275"/>
    </source>
</evidence>
<feature type="signal peptide" evidence="6">
    <location>
        <begin position="1"/>
        <end position="22"/>
    </location>
</feature>
<dbReference type="GO" id="GO:0009279">
    <property type="term" value="C:cell outer membrane"/>
    <property type="evidence" value="ECO:0007669"/>
    <property type="project" value="UniProtKB-SubCell"/>
</dbReference>
<dbReference type="SUPFAM" id="SSF48452">
    <property type="entry name" value="TPR-like"/>
    <property type="match status" value="1"/>
</dbReference>
<protein>
    <submittedName>
        <fullName evidence="9">RagB/SusD family nutrient uptake outer membrane protein</fullName>
    </submittedName>
</protein>
<keyword evidence="3 6" id="KW-0732">Signal</keyword>
<dbReference type="InterPro" id="IPR012944">
    <property type="entry name" value="SusD_RagB_dom"/>
</dbReference>
<gene>
    <name evidence="9" type="ORF">FY528_11470</name>
</gene>
<evidence type="ECO:0000313" key="10">
    <source>
        <dbReference type="Proteomes" id="UP000322791"/>
    </source>
</evidence>
<dbReference type="InterPro" id="IPR033985">
    <property type="entry name" value="SusD-like_N"/>
</dbReference>
<reference evidence="9 10" key="1">
    <citation type="submission" date="2019-08" db="EMBL/GenBank/DDBJ databases">
        <authorList>
            <person name="Seo M.-J."/>
        </authorList>
    </citation>
    <scope>NUCLEOTIDE SEQUENCE [LARGE SCALE GENOMIC DNA]</scope>
    <source>
        <strain evidence="9 10">KIGAM108</strain>
    </source>
</reference>
<feature type="domain" description="SusD-like N-terminal" evidence="8">
    <location>
        <begin position="39"/>
        <end position="214"/>
    </location>
</feature>
<feature type="domain" description="RagB/SusD" evidence="7">
    <location>
        <begin position="314"/>
        <end position="482"/>
    </location>
</feature>
<dbReference type="Proteomes" id="UP000322791">
    <property type="component" value="Unassembled WGS sequence"/>
</dbReference>
<evidence type="ECO:0000256" key="1">
    <source>
        <dbReference type="ARBA" id="ARBA00004442"/>
    </source>
</evidence>
<evidence type="ECO:0000256" key="5">
    <source>
        <dbReference type="ARBA" id="ARBA00023237"/>
    </source>
</evidence>
<keyword evidence="5" id="KW-0998">Cell outer membrane</keyword>
<evidence type="ECO:0000259" key="8">
    <source>
        <dbReference type="Pfam" id="PF14322"/>
    </source>
</evidence>
<dbReference type="RefSeq" id="WP_149071156.1">
    <property type="nucleotide sequence ID" value="NZ_VTHL01000011.1"/>
</dbReference>
<proteinExistence type="inferred from homology"/>
<dbReference type="Gene3D" id="1.25.40.390">
    <property type="match status" value="1"/>
</dbReference>
<dbReference type="AlphaFoldDB" id="A0A5D6UYI5"/>
<evidence type="ECO:0000256" key="4">
    <source>
        <dbReference type="ARBA" id="ARBA00023136"/>
    </source>
</evidence>
<comment type="subcellular location">
    <subcellularLocation>
        <location evidence="1">Cell outer membrane</location>
    </subcellularLocation>
</comment>
<sequence length="482" mass="51971">MKKILLPICAALVLLGSCNVLDKEPLPSVAPTTFFQTADDAESALTAAYDGLQSTGLYSQDLIVFGEMPSDNCTSTNGDVTPLENFTWSPNTSQVYNIYRDSYLGINRANAVIKYVPGVSMPAERQAQILGEAYFLRALHYFNLVRVYGGVPLRLEPTETGDPAVIALPRASVEQVYAQIVADLTQAASLTTTANNPRRVTRGAVNALLAQVHLTQRQWSQAATAANAAISSGYTLVTPFKNLFPADNKPESILEVQNSGTADGNNILPDLLLPAPPATYSFPKFNIPTAELITLATSNANDKRWATIGPVTGGTDHASYIEGSGSGNDAGPFVYKWPGNPGGFNSPDNTYILRLGETLLTYAEAANEQNGPSEDVLGKLNQVRTRAGLSALTMASPEAASKQALRNEIDLQRRLELAFEGYRWFDLVRYARHNQAEAGAHATTALTVMQAKLGKSDPNLLLLPLPQAEINNNRQAQQNPGY</sequence>
<organism evidence="9 10">
    <name type="scientific">Hymenobacter lutimineralis</name>
    <dbReference type="NCBI Taxonomy" id="2606448"/>
    <lineage>
        <taxon>Bacteria</taxon>
        <taxon>Pseudomonadati</taxon>
        <taxon>Bacteroidota</taxon>
        <taxon>Cytophagia</taxon>
        <taxon>Cytophagales</taxon>
        <taxon>Hymenobacteraceae</taxon>
        <taxon>Hymenobacter</taxon>
    </lineage>
</organism>
<name>A0A5D6UYI5_9BACT</name>
<keyword evidence="4" id="KW-0472">Membrane</keyword>
<evidence type="ECO:0000313" key="9">
    <source>
        <dbReference type="EMBL" id="TYZ08831.1"/>
    </source>
</evidence>
<comment type="caution">
    <text evidence="9">The sequence shown here is derived from an EMBL/GenBank/DDBJ whole genome shotgun (WGS) entry which is preliminary data.</text>
</comment>
<accession>A0A5D6UYI5</accession>
<evidence type="ECO:0000256" key="3">
    <source>
        <dbReference type="ARBA" id="ARBA00022729"/>
    </source>
</evidence>